<dbReference type="EMBL" id="CM042885">
    <property type="protein sequence ID" value="KAI4367636.1"/>
    <property type="molecule type" value="Genomic_DNA"/>
</dbReference>
<protein>
    <submittedName>
        <fullName evidence="1">Uncharacterized protein</fullName>
    </submittedName>
</protein>
<keyword evidence="2" id="KW-1185">Reference proteome</keyword>
<dbReference type="Proteomes" id="UP001057402">
    <property type="component" value="Chromosome 6"/>
</dbReference>
<comment type="caution">
    <text evidence="1">The sequence shown here is derived from an EMBL/GenBank/DDBJ whole genome shotgun (WGS) entry which is preliminary data.</text>
</comment>
<accession>A0ACB9QM91</accession>
<proteinExistence type="predicted"/>
<reference evidence="2" key="1">
    <citation type="journal article" date="2023" name="Front. Plant Sci.">
        <title>Chromosomal-level genome assembly of Melastoma candidum provides insights into trichome evolution.</title>
        <authorList>
            <person name="Zhong Y."/>
            <person name="Wu W."/>
            <person name="Sun C."/>
            <person name="Zou P."/>
            <person name="Liu Y."/>
            <person name="Dai S."/>
            <person name="Zhou R."/>
        </authorList>
    </citation>
    <scope>NUCLEOTIDE SEQUENCE [LARGE SCALE GENOMIC DNA]</scope>
</reference>
<evidence type="ECO:0000313" key="1">
    <source>
        <dbReference type="EMBL" id="KAI4367636.1"/>
    </source>
</evidence>
<sequence>MGFLFTLDLVGSAEGCRGDFSRSKTVIDKESDSSKEEIASENLINGEEKEDESEKLRKSAFDKLENASQDTVLSRGLKVLDKNVENLASGAWLETSAANFAKSLSQGGLQKLPVLLPHLCWRHDKRLLQRGYRSLNVLRRK</sequence>
<name>A0ACB9QM91_9MYRT</name>
<evidence type="ECO:0000313" key="2">
    <source>
        <dbReference type="Proteomes" id="UP001057402"/>
    </source>
</evidence>
<organism evidence="1 2">
    <name type="scientific">Melastoma candidum</name>
    <dbReference type="NCBI Taxonomy" id="119954"/>
    <lineage>
        <taxon>Eukaryota</taxon>
        <taxon>Viridiplantae</taxon>
        <taxon>Streptophyta</taxon>
        <taxon>Embryophyta</taxon>
        <taxon>Tracheophyta</taxon>
        <taxon>Spermatophyta</taxon>
        <taxon>Magnoliopsida</taxon>
        <taxon>eudicotyledons</taxon>
        <taxon>Gunneridae</taxon>
        <taxon>Pentapetalae</taxon>
        <taxon>rosids</taxon>
        <taxon>malvids</taxon>
        <taxon>Myrtales</taxon>
        <taxon>Melastomataceae</taxon>
        <taxon>Melastomatoideae</taxon>
        <taxon>Melastomateae</taxon>
        <taxon>Melastoma</taxon>
    </lineage>
</organism>
<gene>
    <name evidence="1" type="ORF">MLD38_023349</name>
</gene>